<dbReference type="AlphaFoldDB" id="A0AAV0WJN6"/>
<protein>
    <submittedName>
        <fullName evidence="1">Uncharacterized protein</fullName>
    </submittedName>
</protein>
<name>A0AAV0WJN6_9HEMI</name>
<dbReference type="EMBL" id="CARXXK010000002">
    <property type="protein sequence ID" value="CAI6355847.1"/>
    <property type="molecule type" value="Genomic_DNA"/>
</dbReference>
<accession>A0AAV0WJN6</accession>
<evidence type="ECO:0000313" key="1">
    <source>
        <dbReference type="EMBL" id="CAI6355847.1"/>
    </source>
</evidence>
<proteinExistence type="predicted"/>
<sequence length="146" mass="16421">MAALRTAGVDPDGWSELLPDVQNENTVEMLHGYRPQFHLGALRGLSTTVDDWTPPEGLRIGVHQAMEVSKRKMKIAYDARRHDNTHYQVREVVVMKRAPNSTGESTKLQNRYRGPLVVSEVLPGDVYRVTDLYSGSCRSVEILEAD</sequence>
<keyword evidence="2" id="KW-1185">Reference proteome</keyword>
<organism evidence="1 2">
    <name type="scientific">Macrosiphum euphorbiae</name>
    <name type="common">potato aphid</name>
    <dbReference type="NCBI Taxonomy" id="13131"/>
    <lineage>
        <taxon>Eukaryota</taxon>
        <taxon>Metazoa</taxon>
        <taxon>Ecdysozoa</taxon>
        <taxon>Arthropoda</taxon>
        <taxon>Hexapoda</taxon>
        <taxon>Insecta</taxon>
        <taxon>Pterygota</taxon>
        <taxon>Neoptera</taxon>
        <taxon>Paraneoptera</taxon>
        <taxon>Hemiptera</taxon>
        <taxon>Sternorrhyncha</taxon>
        <taxon>Aphidomorpha</taxon>
        <taxon>Aphidoidea</taxon>
        <taxon>Aphididae</taxon>
        <taxon>Macrosiphini</taxon>
        <taxon>Macrosiphum</taxon>
    </lineage>
</organism>
<evidence type="ECO:0000313" key="2">
    <source>
        <dbReference type="Proteomes" id="UP001160148"/>
    </source>
</evidence>
<gene>
    <name evidence="1" type="ORF">MEUPH1_LOCUS11656</name>
</gene>
<reference evidence="1 2" key="1">
    <citation type="submission" date="2023-01" db="EMBL/GenBank/DDBJ databases">
        <authorList>
            <person name="Whitehead M."/>
        </authorList>
    </citation>
    <scope>NUCLEOTIDE SEQUENCE [LARGE SCALE GENOMIC DNA]</scope>
</reference>
<dbReference type="Proteomes" id="UP001160148">
    <property type="component" value="Unassembled WGS sequence"/>
</dbReference>
<comment type="caution">
    <text evidence="1">The sequence shown here is derived from an EMBL/GenBank/DDBJ whole genome shotgun (WGS) entry which is preliminary data.</text>
</comment>